<dbReference type="CDD" id="cd12148">
    <property type="entry name" value="fungal_TF_MHR"/>
    <property type="match status" value="1"/>
</dbReference>
<evidence type="ECO:0000313" key="5">
    <source>
        <dbReference type="EMBL" id="KAJ7635386.1"/>
    </source>
</evidence>
<evidence type="ECO:0000256" key="2">
    <source>
        <dbReference type="ARBA" id="ARBA00022723"/>
    </source>
</evidence>
<keyword evidence="3" id="KW-0539">Nucleus</keyword>
<dbReference type="InterPro" id="IPR007219">
    <property type="entry name" value="XnlR_reg_dom"/>
</dbReference>
<proteinExistence type="predicted"/>
<organism evidence="5 6">
    <name type="scientific">Roridomyces roridus</name>
    <dbReference type="NCBI Taxonomy" id="1738132"/>
    <lineage>
        <taxon>Eukaryota</taxon>
        <taxon>Fungi</taxon>
        <taxon>Dikarya</taxon>
        <taxon>Basidiomycota</taxon>
        <taxon>Agaricomycotina</taxon>
        <taxon>Agaricomycetes</taxon>
        <taxon>Agaricomycetidae</taxon>
        <taxon>Agaricales</taxon>
        <taxon>Marasmiineae</taxon>
        <taxon>Mycenaceae</taxon>
        <taxon>Roridomyces</taxon>
    </lineage>
</organism>
<dbReference type="GO" id="GO:0008270">
    <property type="term" value="F:zinc ion binding"/>
    <property type="evidence" value="ECO:0007669"/>
    <property type="project" value="InterPro"/>
</dbReference>
<name>A0AAD7C0C9_9AGAR</name>
<dbReference type="PANTHER" id="PTHR31001">
    <property type="entry name" value="UNCHARACTERIZED TRANSCRIPTIONAL REGULATORY PROTEIN"/>
    <property type="match status" value="1"/>
</dbReference>
<dbReference type="Gene3D" id="4.10.240.10">
    <property type="entry name" value="Zn(2)-C6 fungal-type DNA-binding domain"/>
    <property type="match status" value="1"/>
</dbReference>
<keyword evidence="2" id="KW-0479">Metal-binding</keyword>
<dbReference type="InterPro" id="IPR001138">
    <property type="entry name" value="Zn2Cys6_DnaBD"/>
</dbReference>
<evidence type="ECO:0000313" key="6">
    <source>
        <dbReference type="Proteomes" id="UP001221142"/>
    </source>
</evidence>
<dbReference type="Pfam" id="PF04082">
    <property type="entry name" value="Fungal_trans"/>
    <property type="match status" value="1"/>
</dbReference>
<dbReference type="InterPro" id="IPR036864">
    <property type="entry name" value="Zn2-C6_fun-type_DNA-bd_sf"/>
</dbReference>
<dbReference type="CDD" id="cd00067">
    <property type="entry name" value="GAL4"/>
    <property type="match status" value="1"/>
</dbReference>
<dbReference type="EMBL" id="JARKIF010000007">
    <property type="protein sequence ID" value="KAJ7635386.1"/>
    <property type="molecule type" value="Genomic_DNA"/>
</dbReference>
<gene>
    <name evidence="5" type="ORF">FB45DRAFT_911393</name>
</gene>
<accession>A0AAD7C0C9</accession>
<dbReference type="SMART" id="SM00066">
    <property type="entry name" value="GAL4"/>
    <property type="match status" value="1"/>
</dbReference>
<protein>
    <recommendedName>
        <fullName evidence="4">Zn(2)-C6 fungal-type domain-containing protein</fullName>
    </recommendedName>
</protein>
<dbReference type="PROSITE" id="PS50048">
    <property type="entry name" value="ZN2_CY6_FUNGAL_2"/>
    <property type="match status" value="1"/>
</dbReference>
<comment type="subcellular location">
    <subcellularLocation>
        <location evidence="1">Nucleus</location>
    </subcellularLocation>
</comment>
<sequence>MPSSKTIVDGDPRASKRQSVKAPCAECKRLKIKCDRAVPCASCVRRGCQETCPNGTYLPTGRGNRAVPTEASRLKSTITEMQDRIDALEQHIAAVSGYHLDNCPHLGISVKQVDPEIDQLADTLGALSVTETGNSQYFGRTAGTEALLSMEGSTLQDPPPQNTFNLAIDSFSSDHPLWDPFRACVMLGIRLPSHARAIQLASIYFRNGCWSGSPILPSELDELITQVYASPQLLPKCSAHQLAVIYGVFALAALVDLELPRYNTQALHFFDLARASLAVVSVFDHSETATVQALVLTSLFLSHGGPRFSMEGAWNMISMASHVCQKVRLHSNQGAEEFAHTELQRRRFLFWETYSIETMQGLALGRPTSTYLANISCLFPDEGDEELGAGSCYRRRWELIKQAGAPIAEMYLTAQFPEYTVIVDLDQRIRKFMHSSPECTTPVLDPSDDSPAAYVRSRIVDQSCGILLLAIHNTHFVQSLRENPDDPYYTPHASSFLSATRNACEIITAHIQNFGNHEELFLRWWAVWTSLFNAALILGAVAAKCSQNIIGPKAFVEFFVAVDLFERGAETSFRARGALPFLHRLRDKAIAAYAQYPHPGLAVNESEQEQLREDAEAVLDVFSGRTRVVAQKILSGSGCQLPLPESTSNVWQSYPQRGPPSPVEIPTIDPAIMEYVSSSLSSSDHDALGAFDFGKDRDENEHNVQVTDFVIPPFSQQSSWDVFFESL</sequence>
<dbReference type="SMART" id="SM00906">
    <property type="entry name" value="Fungal_trans"/>
    <property type="match status" value="1"/>
</dbReference>
<dbReference type="AlphaFoldDB" id="A0AAD7C0C9"/>
<keyword evidence="6" id="KW-1185">Reference proteome</keyword>
<dbReference type="GO" id="GO:0000981">
    <property type="term" value="F:DNA-binding transcription factor activity, RNA polymerase II-specific"/>
    <property type="evidence" value="ECO:0007669"/>
    <property type="project" value="InterPro"/>
</dbReference>
<reference evidence="5" key="1">
    <citation type="submission" date="2023-03" db="EMBL/GenBank/DDBJ databases">
        <title>Massive genome expansion in bonnet fungi (Mycena s.s.) driven by repeated elements and novel gene families across ecological guilds.</title>
        <authorList>
            <consortium name="Lawrence Berkeley National Laboratory"/>
            <person name="Harder C.B."/>
            <person name="Miyauchi S."/>
            <person name="Viragh M."/>
            <person name="Kuo A."/>
            <person name="Thoen E."/>
            <person name="Andreopoulos B."/>
            <person name="Lu D."/>
            <person name="Skrede I."/>
            <person name="Drula E."/>
            <person name="Henrissat B."/>
            <person name="Morin E."/>
            <person name="Kohler A."/>
            <person name="Barry K."/>
            <person name="LaButti K."/>
            <person name="Morin E."/>
            <person name="Salamov A."/>
            <person name="Lipzen A."/>
            <person name="Mereny Z."/>
            <person name="Hegedus B."/>
            <person name="Baldrian P."/>
            <person name="Stursova M."/>
            <person name="Weitz H."/>
            <person name="Taylor A."/>
            <person name="Grigoriev I.V."/>
            <person name="Nagy L.G."/>
            <person name="Martin F."/>
            <person name="Kauserud H."/>
        </authorList>
    </citation>
    <scope>NUCLEOTIDE SEQUENCE</scope>
    <source>
        <strain evidence="5">9284</strain>
    </source>
</reference>
<dbReference type="InterPro" id="IPR050613">
    <property type="entry name" value="Sec_Metabolite_Reg"/>
</dbReference>
<evidence type="ECO:0000259" key="4">
    <source>
        <dbReference type="PROSITE" id="PS50048"/>
    </source>
</evidence>
<evidence type="ECO:0000256" key="3">
    <source>
        <dbReference type="ARBA" id="ARBA00023242"/>
    </source>
</evidence>
<comment type="caution">
    <text evidence="5">The sequence shown here is derived from an EMBL/GenBank/DDBJ whole genome shotgun (WGS) entry which is preliminary data.</text>
</comment>
<dbReference type="PROSITE" id="PS00463">
    <property type="entry name" value="ZN2_CY6_FUNGAL_1"/>
    <property type="match status" value="1"/>
</dbReference>
<feature type="domain" description="Zn(2)-C6 fungal-type" evidence="4">
    <location>
        <begin position="23"/>
        <end position="52"/>
    </location>
</feature>
<dbReference type="GO" id="GO:0006351">
    <property type="term" value="P:DNA-templated transcription"/>
    <property type="evidence" value="ECO:0007669"/>
    <property type="project" value="InterPro"/>
</dbReference>
<dbReference type="SUPFAM" id="SSF57701">
    <property type="entry name" value="Zn2/Cys6 DNA-binding domain"/>
    <property type="match status" value="1"/>
</dbReference>
<dbReference type="GO" id="GO:0005634">
    <property type="term" value="C:nucleus"/>
    <property type="evidence" value="ECO:0007669"/>
    <property type="project" value="UniProtKB-SubCell"/>
</dbReference>
<dbReference type="Proteomes" id="UP001221142">
    <property type="component" value="Unassembled WGS sequence"/>
</dbReference>
<dbReference type="GO" id="GO:0003677">
    <property type="term" value="F:DNA binding"/>
    <property type="evidence" value="ECO:0007669"/>
    <property type="project" value="InterPro"/>
</dbReference>
<dbReference type="PANTHER" id="PTHR31001:SF56">
    <property type="entry name" value="ZN(2)-C6 FUNGAL-TYPE DOMAIN-CONTAINING PROTEIN"/>
    <property type="match status" value="1"/>
</dbReference>
<evidence type="ECO:0000256" key="1">
    <source>
        <dbReference type="ARBA" id="ARBA00004123"/>
    </source>
</evidence>